<comment type="caution">
    <text evidence="5">The sequence shown here is derived from an EMBL/GenBank/DDBJ whole genome shotgun (WGS) entry which is preliminary data.</text>
</comment>
<protein>
    <submittedName>
        <fullName evidence="5">1-acyl-sn-glycerol-3-phosphate acyltransferase</fullName>
    </submittedName>
</protein>
<keyword evidence="6" id="KW-1185">Reference proteome</keyword>
<name>A0ABU2BWC3_9ACTN</name>
<dbReference type="SMART" id="SM00563">
    <property type="entry name" value="PlsC"/>
    <property type="match status" value="1"/>
</dbReference>
<evidence type="ECO:0000256" key="1">
    <source>
        <dbReference type="ARBA" id="ARBA00022679"/>
    </source>
</evidence>
<dbReference type="CDD" id="cd07989">
    <property type="entry name" value="LPLAT_AGPAT-like"/>
    <property type="match status" value="1"/>
</dbReference>
<dbReference type="PANTHER" id="PTHR10434">
    <property type="entry name" value="1-ACYL-SN-GLYCEROL-3-PHOSPHATE ACYLTRANSFERASE"/>
    <property type="match status" value="1"/>
</dbReference>
<evidence type="ECO:0000313" key="5">
    <source>
        <dbReference type="EMBL" id="MDR7362927.1"/>
    </source>
</evidence>
<keyword evidence="1" id="KW-0808">Transferase</keyword>
<dbReference type="PANTHER" id="PTHR10434:SF55">
    <property type="entry name" value="POSSIBLE ACYLTRANSFERASE"/>
    <property type="match status" value="1"/>
</dbReference>
<organism evidence="5 6">
    <name type="scientific">Nocardioides marmoribigeumensis</name>
    <dbReference type="NCBI Taxonomy" id="433649"/>
    <lineage>
        <taxon>Bacteria</taxon>
        <taxon>Bacillati</taxon>
        <taxon>Actinomycetota</taxon>
        <taxon>Actinomycetes</taxon>
        <taxon>Propionibacteriales</taxon>
        <taxon>Nocardioidaceae</taxon>
        <taxon>Nocardioides</taxon>
    </lineage>
</organism>
<dbReference type="EMBL" id="JAVDYG010000001">
    <property type="protein sequence ID" value="MDR7362927.1"/>
    <property type="molecule type" value="Genomic_DNA"/>
</dbReference>
<sequence length="256" mass="27708">MVDDWVIRVGRLVFRLLGLRVRLEGLEHVPRTGPAVLAANHVSFLDFLLLGLVGEEQCGRRVRFLARHDLWKVRPVGRLMDRMGHVPVDRDAPADAYLRAREALRRGELVGIFPEAGVSRSFTVRALMPGAAALANETGAPLVPVVLWGGQRIWTAKSRPVLRRHVPVSVSVGPRLPEAGVVERTALLGRTLQGMLDGVQAEPRHRPAPGESPAWHPHHLGGSALSVAEAALVQDVPRSALDPAWAPAVRAAAAEG</sequence>
<reference evidence="5 6" key="1">
    <citation type="submission" date="2023-07" db="EMBL/GenBank/DDBJ databases">
        <title>Sequencing the genomes of 1000 actinobacteria strains.</title>
        <authorList>
            <person name="Klenk H.-P."/>
        </authorList>
    </citation>
    <scope>NUCLEOTIDE SEQUENCE [LARGE SCALE GENOMIC DNA]</scope>
    <source>
        <strain evidence="5 6">DSM 19426</strain>
    </source>
</reference>
<dbReference type="Proteomes" id="UP001183648">
    <property type="component" value="Unassembled WGS sequence"/>
</dbReference>
<proteinExistence type="predicted"/>
<gene>
    <name evidence="5" type="ORF">J2S63_002480</name>
</gene>
<dbReference type="GO" id="GO:0016746">
    <property type="term" value="F:acyltransferase activity"/>
    <property type="evidence" value="ECO:0007669"/>
    <property type="project" value="UniProtKB-KW"/>
</dbReference>
<evidence type="ECO:0000259" key="4">
    <source>
        <dbReference type="SMART" id="SM00563"/>
    </source>
</evidence>
<evidence type="ECO:0000256" key="3">
    <source>
        <dbReference type="SAM" id="MobiDB-lite"/>
    </source>
</evidence>
<evidence type="ECO:0000313" key="6">
    <source>
        <dbReference type="Proteomes" id="UP001183648"/>
    </source>
</evidence>
<dbReference type="InterPro" id="IPR002123">
    <property type="entry name" value="Plipid/glycerol_acylTrfase"/>
</dbReference>
<feature type="domain" description="Phospholipid/glycerol acyltransferase" evidence="4">
    <location>
        <begin position="35"/>
        <end position="150"/>
    </location>
</feature>
<feature type="region of interest" description="Disordered" evidence="3">
    <location>
        <begin position="201"/>
        <end position="220"/>
    </location>
</feature>
<evidence type="ECO:0000256" key="2">
    <source>
        <dbReference type="ARBA" id="ARBA00023315"/>
    </source>
</evidence>
<dbReference type="Pfam" id="PF01553">
    <property type="entry name" value="Acyltransferase"/>
    <property type="match status" value="1"/>
</dbReference>
<keyword evidence="2 5" id="KW-0012">Acyltransferase</keyword>
<dbReference type="RefSeq" id="WP_310302610.1">
    <property type="nucleotide sequence ID" value="NZ_BAAAPS010000013.1"/>
</dbReference>
<dbReference type="SUPFAM" id="SSF69593">
    <property type="entry name" value="Glycerol-3-phosphate (1)-acyltransferase"/>
    <property type="match status" value="1"/>
</dbReference>
<accession>A0ABU2BWC3</accession>